<dbReference type="Proteomes" id="UP000831460">
    <property type="component" value="Chromosome"/>
</dbReference>
<gene>
    <name evidence="4" type="ORF">MTP09_04540</name>
</gene>
<dbReference type="Pfam" id="PF00583">
    <property type="entry name" value="Acetyltransf_1"/>
    <property type="match status" value="1"/>
</dbReference>
<protein>
    <submittedName>
        <fullName evidence="4">GNAT family N-acetyltransferase</fullName>
    </submittedName>
</protein>
<evidence type="ECO:0000259" key="3">
    <source>
        <dbReference type="PROSITE" id="PS51186"/>
    </source>
</evidence>
<name>A0ABY4BW36_9FLAO</name>
<dbReference type="PANTHER" id="PTHR42919:SF8">
    <property type="entry name" value="N-ALPHA-ACETYLTRANSFERASE 50"/>
    <property type="match status" value="1"/>
</dbReference>
<organism evidence="4 5">
    <name type="scientific">Chryseobacterium suipulveris</name>
    <dbReference type="NCBI Taxonomy" id="2929800"/>
    <lineage>
        <taxon>Bacteria</taxon>
        <taxon>Pseudomonadati</taxon>
        <taxon>Bacteroidota</taxon>
        <taxon>Flavobacteriia</taxon>
        <taxon>Flavobacteriales</taxon>
        <taxon>Weeksellaceae</taxon>
        <taxon>Chryseobacterium group</taxon>
        <taxon>Chryseobacterium</taxon>
    </lineage>
</organism>
<dbReference type="InterPro" id="IPR016181">
    <property type="entry name" value="Acyl_CoA_acyltransferase"/>
</dbReference>
<dbReference type="SUPFAM" id="SSF55729">
    <property type="entry name" value="Acyl-CoA N-acyltransferases (Nat)"/>
    <property type="match status" value="1"/>
</dbReference>
<dbReference type="PROSITE" id="PS51186">
    <property type="entry name" value="GNAT"/>
    <property type="match status" value="1"/>
</dbReference>
<dbReference type="Gene3D" id="3.40.630.30">
    <property type="match status" value="1"/>
</dbReference>
<evidence type="ECO:0000256" key="1">
    <source>
        <dbReference type="ARBA" id="ARBA00022679"/>
    </source>
</evidence>
<feature type="domain" description="N-acetyltransferase" evidence="3">
    <location>
        <begin position="1"/>
        <end position="169"/>
    </location>
</feature>
<keyword evidence="5" id="KW-1185">Reference proteome</keyword>
<keyword evidence="1" id="KW-0808">Transferase</keyword>
<accession>A0ABY4BW36</accession>
<sequence length="169" mass="19847">MYIRKIGISDLAFLQKISIQTFSETFYDMNSAEDMQKYLSENLSENQLKSELENPDSQFFFVEYEQVVLGYLKLNLGKAQTEDLGDSSIEIERIYVLKEFLDLKIGQLLFNKAVEIAKERNAEFIWLGVWEENKRAIRFYEKNGFEIFGKHDFVLGNDVQTDLLMKLKL</sequence>
<dbReference type="RefSeq" id="WP_243550816.1">
    <property type="nucleotide sequence ID" value="NZ_CP094532.1"/>
</dbReference>
<evidence type="ECO:0000313" key="4">
    <source>
        <dbReference type="EMBL" id="UOE41906.1"/>
    </source>
</evidence>
<reference evidence="4 5" key="1">
    <citation type="submission" date="2022-03" db="EMBL/GenBank/DDBJ databases">
        <title>Chryseobacterium sp. isolated from particulate matters in swine house.</title>
        <authorList>
            <person name="Won M."/>
            <person name="Kim S.-J."/>
            <person name="Kwon S.-W."/>
        </authorList>
    </citation>
    <scope>NUCLEOTIDE SEQUENCE [LARGE SCALE GENOMIC DNA]</scope>
    <source>
        <strain evidence="4 5">SC2-2</strain>
    </source>
</reference>
<dbReference type="InterPro" id="IPR051556">
    <property type="entry name" value="N-term/lysine_N-AcTrnsfr"/>
</dbReference>
<dbReference type="PANTHER" id="PTHR42919">
    <property type="entry name" value="N-ALPHA-ACETYLTRANSFERASE"/>
    <property type="match status" value="1"/>
</dbReference>
<dbReference type="CDD" id="cd04301">
    <property type="entry name" value="NAT_SF"/>
    <property type="match status" value="1"/>
</dbReference>
<dbReference type="InterPro" id="IPR000182">
    <property type="entry name" value="GNAT_dom"/>
</dbReference>
<dbReference type="EMBL" id="CP094532">
    <property type="protein sequence ID" value="UOE41906.1"/>
    <property type="molecule type" value="Genomic_DNA"/>
</dbReference>
<keyword evidence="2" id="KW-0012">Acyltransferase</keyword>
<proteinExistence type="predicted"/>
<evidence type="ECO:0000313" key="5">
    <source>
        <dbReference type="Proteomes" id="UP000831460"/>
    </source>
</evidence>
<evidence type="ECO:0000256" key="2">
    <source>
        <dbReference type="ARBA" id="ARBA00023315"/>
    </source>
</evidence>